<gene>
    <name evidence="3" type="ORF">A500_13630</name>
</gene>
<evidence type="ECO:0000259" key="2">
    <source>
        <dbReference type="PROSITE" id="PS50887"/>
    </source>
</evidence>
<dbReference type="CDD" id="cd01949">
    <property type="entry name" value="GGDEF"/>
    <property type="match status" value="1"/>
</dbReference>
<dbReference type="PATRIC" id="fig|1202534.3.peg.2701"/>
<dbReference type="SUPFAM" id="SSF55073">
    <property type="entry name" value="Nucleotide cyclase"/>
    <property type="match status" value="1"/>
</dbReference>
<keyword evidence="4" id="KW-1185">Reference proteome</keyword>
<proteinExistence type="predicted"/>
<feature type="non-terminal residue" evidence="3">
    <location>
        <position position="1"/>
    </location>
</feature>
<keyword evidence="1" id="KW-0472">Membrane</keyword>
<dbReference type="InterPro" id="IPR029787">
    <property type="entry name" value="Nucleotide_cyclase"/>
</dbReference>
<comment type="caution">
    <text evidence="3">The sequence shown here is derived from an EMBL/GenBank/DDBJ whole genome shotgun (WGS) entry which is preliminary data.</text>
</comment>
<feature type="transmembrane region" description="Helical" evidence="1">
    <location>
        <begin position="102"/>
        <end position="119"/>
    </location>
</feature>
<dbReference type="InterPro" id="IPR043128">
    <property type="entry name" value="Rev_trsase/Diguanyl_cyclase"/>
</dbReference>
<feature type="transmembrane region" description="Helical" evidence="1">
    <location>
        <begin position="12"/>
        <end position="36"/>
    </location>
</feature>
<dbReference type="SMART" id="SM00267">
    <property type="entry name" value="GGDEF"/>
    <property type="match status" value="1"/>
</dbReference>
<keyword evidence="1" id="KW-1133">Transmembrane helix</keyword>
<dbReference type="PANTHER" id="PTHR46663">
    <property type="entry name" value="DIGUANYLATE CYCLASE DGCT-RELATED"/>
    <property type="match status" value="1"/>
</dbReference>
<feature type="transmembrane region" description="Helical" evidence="1">
    <location>
        <begin position="48"/>
        <end position="66"/>
    </location>
</feature>
<keyword evidence="1" id="KW-0812">Transmembrane</keyword>
<evidence type="ECO:0000313" key="4">
    <source>
        <dbReference type="Proteomes" id="UP000013988"/>
    </source>
</evidence>
<dbReference type="EMBL" id="ASRV01000157">
    <property type="protein sequence ID" value="EOR21322.1"/>
    <property type="molecule type" value="Genomic_DNA"/>
</dbReference>
<dbReference type="InterPro" id="IPR052163">
    <property type="entry name" value="DGC-Regulatory_Protein"/>
</dbReference>
<sequence>KIKKLNILKVKYFKIPLFINTVLLIINLKFNIIFSIDKNNFFQNEKFSIIPFLIGTFYYISIYIFLVKHKHTIPNDIYIFISIMYIFPFTASVLELFIPELLLTWGSITTVLIFSYILFQQELFETDPLTGAFNRNFFNSFVSKTNKFTMNLSKLGAINIDLDEFKSINDTYGHKVGDDVLKNFVLLLNKAFKKKSKIIRMGGDEFIIIIENTSNEEFISHIRFLNIITEVYNSVNKYPIKFSYSYCIYSNDFNDIYDFFDHIDNKMYQNKYLKKTPKI</sequence>
<evidence type="ECO:0000313" key="3">
    <source>
        <dbReference type="EMBL" id="EOR21322.1"/>
    </source>
</evidence>
<name>R9BW98_9CLOT</name>
<dbReference type="Pfam" id="PF00990">
    <property type="entry name" value="GGDEF"/>
    <property type="match status" value="1"/>
</dbReference>
<dbReference type="AlphaFoldDB" id="R9BW98"/>
<accession>R9BW98</accession>
<dbReference type="Proteomes" id="UP000013988">
    <property type="component" value="Unassembled WGS sequence"/>
</dbReference>
<evidence type="ECO:0000256" key="1">
    <source>
        <dbReference type="SAM" id="Phobius"/>
    </source>
</evidence>
<feature type="domain" description="GGDEF" evidence="2">
    <location>
        <begin position="153"/>
        <end position="279"/>
    </location>
</feature>
<protein>
    <submittedName>
        <fullName evidence="3">Diguanylate cyclase</fullName>
    </submittedName>
</protein>
<dbReference type="PANTHER" id="PTHR46663:SF2">
    <property type="entry name" value="GGDEF DOMAIN-CONTAINING PROTEIN"/>
    <property type="match status" value="1"/>
</dbReference>
<feature type="transmembrane region" description="Helical" evidence="1">
    <location>
        <begin position="78"/>
        <end position="96"/>
    </location>
</feature>
<dbReference type="PROSITE" id="PS50887">
    <property type="entry name" value="GGDEF"/>
    <property type="match status" value="1"/>
</dbReference>
<dbReference type="InterPro" id="IPR000160">
    <property type="entry name" value="GGDEF_dom"/>
</dbReference>
<organism evidence="3 4">
    <name type="scientific">Clostridium sartagoforme AAU1</name>
    <dbReference type="NCBI Taxonomy" id="1202534"/>
    <lineage>
        <taxon>Bacteria</taxon>
        <taxon>Bacillati</taxon>
        <taxon>Bacillota</taxon>
        <taxon>Clostridia</taxon>
        <taxon>Eubacteriales</taxon>
        <taxon>Clostridiaceae</taxon>
        <taxon>Clostridium</taxon>
    </lineage>
</organism>
<dbReference type="NCBIfam" id="TIGR00254">
    <property type="entry name" value="GGDEF"/>
    <property type="match status" value="1"/>
</dbReference>
<dbReference type="Gene3D" id="3.30.70.270">
    <property type="match status" value="1"/>
</dbReference>
<reference evidence="3 4" key="1">
    <citation type="submission" date="2013-03" db="EMBL/GenBank/DDBJ databases">
        <title>Whole genome shotgun sequencing of Clostridium sartagoforme AAU1.</title>
        <authorList>
            <person name="Joshi C.G."/>
            <person name="Duggirala S.M."/>
            <person name="Nathani N.M."/>
            <person name="Bhatt V.D."/>
            <person name="Patel A.K."/>
            <person name="Pandya P.R."/>
            <person name="KaPatel J.A."/>
        </authorList>
    </citation>
    <scope>NUCLEOTIDE SEQUENCE [LARGE SCALE GENOMIC DNA]</scope>
    <source>
        <strain evidence="3 4">AAU1</strain>
    </source>
</reference>